<accession>A0A9I9CC12</accession>
<dbReference type="Gramene" id="MELO3C000294.2.1">
    <property type="protein sequence ID" value="MELO3C000294.2.1"/>
    <property type="gene ID" value="MELO3C000294.2"/>
</dbReference>
<proteinExistence type="predicted"/>
<dbReference type="EnsemblPlants" id="MELO3C000294.2.1">
    <property type="protein sequence ID" value="MELO3C000294.2.1"/>
    <property type="gene ID" value="MELO3C000294.2"/>
</dbReference>
<name>A0A9I9CC12_CUCME</name>
<protein>
    <submittedName>
        <fullName evidence="1">Uncharacterized protein</fullName>
    </submittedName>
</protein>
<dbReference type="AlphaFoldDB" id="A0A9I9CC12"/>
<organism evidence="1">
    <name type="scientific">Cucumis melo</name>
    <name type="common">Muskmelon</name>
    <dbReference type="NCBI Taxonomy" id="3656"/>
    <lineage>
        <taxon>Eukaryota</taxon>
        <taxon>Viridiplantae</taxon>
        <taxon>Streptophyta</taxon>
        <taxon>Embryophyta</taxon>
        <taxon>Tracheophyta</taxon>
        <taxon>Spermatophyta</taxon>
        <taxon>Magnoliopsida</taxon>
        <taxon>eudicotyledons</taxon>
        <taxon>Gunneridae</taxon>
        <taxon>Pentapetalae</taxon>
        <taxon>rosids</taxon>
        <taxon>fabids</taxon>
        <taxon>Cucurbitales</taxon>
        <taxon>Cucurbitaceae</taxon>
        <taxon>Benincaseae</taxon>
        <taxon>Cucumis</taxon>
    </lineage>
</organism>
<reference evidence="1" key="1">
    <citation type="submission" date="2023-03" db="UniProtKB">
        <authorList>
            <consortium name="EnsemblPlants"/>
        </authorList>
    </citation>
    <scope>IDENTIFICATION</scope>
</reference>
<sequence>MKQRKLFQMSSPKLTHQYREGNRAYLYALDPHASRLAYFFI</sequence>
<evidence type="ECO:0000313" key="1">
    <source>
        <dbReference type="EnsemblPlants" id="MELO3C000294.2.1"/>
    </source>
</evidence>